<dbReference type="InterPro" id="IPR052766">
    <property type="entry name" value="S41A_metabolite_peptidase"/>
</dbReference>
<feature type="domain" description="CPAF-like PDZ" evidence="2">
    <location>
        <begin position="106"/>
        <end position="226"/>
    </location>
</feature>
<dbReference type="AlphaFoldDB" id="A0A6G1IFW0"/>
<dbReference type="InterPro" id="IPR005151">
    <property type="entry name" value="Tail-specific_protease"/>
</dbReference>
<evidence type="ECO:0000313" key="4">
    <source>
        <dbReference type="Proteomes" id="UP000799291"/>
    </source>
</evidence>
<dbReference type="Proteomes" id="UP000799291">
    <property type="component" value="Unassembled WGS sequence"/>
</dbReference>
<gene>
    <name evidence="3" type="ORF">K458DRAFT_320524</name>
</gene>
<dbReference type="Pfam" id="PF03572">
    <property type="entry name" value="Peptidase_S41"/>
    <property type="match status" value="1"/>
</dbReference>
<dbReference type="Gene3D" id="3.90.226.10">
    <property type="entry name" value="2-enoyl-CoA Hydratase, Chain A, domain 1"/>
    <property type="match status" value="1"/>
</dbReference>
<dbReference type="PANTHER" id="PTHR37049">
    <property type="entry name" value="PEPTIDASE S41 FAMILY PROTEIN"/>
    <property type="match status" value="1"/>
</dbReference>
<dbReference type="OrthoDB" id="27214at2759"/>
<dbReference type="EMBL" id="MU005626">
    <property type="protein sequence ID" value="KAF2677117.1"/>
    <property type="molecule type" value="Genomic_DNA"/>
</dbReference>
<organism evidence="3 4">
    <name type="scientific">Lentithecium fluviatile CBS 122367</name>
    <dbReference type="NCBI Taxonomy" id="1168545"/>
    <lineage>
        <taxon>Eukaryota</taxon>
        <taxon>Fungi</taxon>
        <taxon>Dikarya</taxon>
        <taxon>Ascomycota</taxon>
        <taxon>Pezizomycotina</taxon>
        <taxon>Dothideomycetes</taxon>
        <taxon>Pleosporomycetidae</taxon>
        <taxon>Pleosporales</taxon>
        <taxon>Massarineae</taxon>
        <taxon>Lentitheciaceae</taxon>
        <taxon>Lentithecium</taxon>
    </lineage>
</organism>
<proteinExistence type="predicted"/>
<feature type="non-terminal residue" evidence="3">
    <location>
        <position position="1"/>
    </location>
</feature>
<evidence type="ECO:0000259" key="1">
    <source>
        <dbReference type="Pfam" id="PF03572"/>
    </source>
</evidence>
<reference evidence="3" key="1">
    <citation type="journal article" date="2020" name="Stud. Mycol.">
        <title>101 Dothideomycetes genomes: a test case for predicting lifestyles and emergence of pathogens.</title>
        <authorList>
            <person name="Haridas S."/>
            <person name="Albert R."/>
            <person name="Binder M."/>
            <person name="Bloem J."/>
            <person name="Labutti K."/>
            <person name="Salamov A."/>
            <person name="Andreopoulos B."/>
            <person name="Baker S."/>
            <person name="Barry K."/>
            <person name="Bills G."/>
            <person name="Bluhm B."/>
            <person name="Cannon C."/>
            <person name="Castanera R."/>
            <person name="Culley D."/>
            <person name="Daum C."/>
            <person name="Ezra D."/>
            <person name="Gonzalez J."/>
            <person name="Henrissat B."/>
            <person name="Kuo A."/>
            <person name="Liang C."/>
            <person name="Lipzen A."/>
            <person name="Lutzoni F."/>
            <person name="Magnuson J."/>
            <person name="Mondo S."/>
            <person name="Nolan M."/>
            <person name="Ohm R."/>
            <person name="Pangilinan J."/>
            <person name="Park H.-J."/>
            <person name="Ramirez L."/>
            <person name="Alfaro M."/>
            <person name="Sun H."/>
            <person name="Tritt A."/>
            <person name="Yoshinaga Y."/>
            <person name="Zwiers L.-H."/>
            <person name="Turgeon B."/>
            <person name="Goodwin S."/>
            <person name="Spatafora J."/>
            <person name="Crous P."/>
            <person name="Grigoriev I."/>
        </authorList>
    </citation>
    <scope>NUCLEOTIDE SEQUENCE</scope>
    <source>
        <strain evidence="3">CBS 122367</strain>
    </source>
</reference>
<dbReference type="GO" id="GO:0008236">
    <property type="term" value="F:serine-type peptidase activity"/>
    <property type="evidence" value="ECO:0007669"/>
    <property type="project" value="InterPro"/>
</dbReference>
<sequence length="815" mass="90417">AKIFLAAEVFDCLKNVPFSPAVAARFIDYYNHTLQYQSTLAFLADPPEGYQQPAVNVQQALTEIKANITAGRYRSQYVFEAELQLLVNRMHDSHVILDAGILAAFSFASPYGIVSVSTDGKKEPEIFLSDDVTSSGIQKTWTPSAITHINGENVIEFLTRFAQLNSEGYLEPHADWNALMESPASNIQGSINTFQQAIFYPGDELIFTFANYSILEARWWAVYRHQSKTGPLSTAGDFFNYFVLGLVPAGFDPEHPTQWWSQQDAFNGTSEWDDGDLDPLQEWQCDNLTQNWCKESLGAYPDDPIVVQADLKINGSGIVTGYFLDDIKTGILSIPSFVQFGDNTPKFHLAVKEFIGNATERSTEHIIIDLQQNDGGDVLLALTTFSQFFSGIKPYTGSRIRSHEYANILGTAYTEWWKNLKPGENDADDSYYKAFADREWVIANHINAATGANFSSWSEYSGPVWDRGDPCSQTQLYNLSDAVFDQSIFGWVPKSYTEPKANAAPPKWAPSDIVILTDGLCSSACAFFTELMAHQAGVRTIVVGGRPVAGPMQTASGNRGALIYSADALNLDYEWLNSTVNDTEAYSRLPPPSIWNDSGLWVHDATFNIRDVIRENDTIPLQFKYDAAQCRIYYTLNNVYNMTRLWRDTAVATWTDPSLCVQDSVGYAKGPNMTTTKSPPERTTQSPTLDLGEIDDVDFYINSTGGLVAGRSLADSNNQKLEECGANKSCGQSYKCKPLTVSCPKGGKSQSQTVPLCVKRCLNTNDCNCQFLNSVDSKRNAPDPKSKMPDERLSLYEGFCFPGPIDAVQHGLKCQ</sequence>
<dbReference type="GO" id="GO:0006508">
    <property type="term" value="P:proteolysis"/>
    <property type="evidence" value="ECO:0007669"/>
    <property type="project" value="InterPro"/>
</dbReference>
<dbReference type="Pfam" id="PF23658">
    <property type="entry name" value="PDZ_CPAF_rel"/>
    <property type="match status" value="1"/>
</dbReference>
<dbReference type="SUPFAM" id="SSF52096">
    <property type="entry name" value="ClpP/crotonase"/>
    <property type="match status" value="1"/>
</dbReference>
<dbReference type="PANTHER" id="PTHR37049:SF5">
    <property type="entry name" value="TAIL SPECIFIC PROTEASE DOMAIN-CONTAINING PROTEIN"/>
    <property type="match status" value="1"/>
</dbReference>
<keyword evidence="4" id="KW-1185">Reference proteome</keyword>
<evidence type="ECO:0000313" key="3">
    <source>
        <dbReference type="EMBL" id="KAF2677117.1"/>
    </source>
</evidence>
<dbReference type="InterPro" id="IPR056186">
    <property type="entry name" value="PDZ_CPAF-rel"/>
</dbReference>
<name>A0A6G1IFW0_9PLEO</name>
<dbReference type="InterPro" id="IPR029045">
    <property type="entry name" value="ClpP/crotonase-like_dom_sf"/>
</dbReference>
<protein>
    <submittedName>
        <fullName evidence="3">Uncharacterized protein</fullName>
    </submittedName>
</protein>
<accession>A0A6G1IFW0</accession>
<evidence type="ECO:0000259" key="2">
    <source>
        <dbReference type="Pfam" id="PF23658"/>
    </source>
</evidence>
<feature type="domain" description="Tail specific protease" evidence="1">
    <location>
        <begin position="328"/>
        <end position="546"/>
    </location>
</feature>